<gene>
    <name evidence="9" type="ORF">GCM10007053_23630</name>
</gene>
<dbReference type="GO" id="GO:0005886">
    <property type="term" value="C:plasma membrane"/>
    <property type="evidence" value="ECO:0007669"/>
    <property type="project" value="UniProtKB-SubCell"/>
</dbReference>
<keyword evidence="10" id="KW-1185">Reference proteome</keyword>
<name>A0A918XL29_9GAMM</name>
<accession>A0A918XL29</accession>
<evidence type="ECO:0000256" key="1">
    <source>
        <dbReference type="ARBA" id="ARBA00004651"/>
    </source>
</evidence>
<feature type="transmembrane region" description="Helical" evidence="8">
    <location>
        <begin position="25"/>
        <end position="54"/>
    </location>
</feature>
<dbReference type="FunFam" id="1.10.3470.10:FF:000001">
    <property type="entry name" value="Vitamin B12 ABC transporter permease BtuC"/>
    <property type="match status" value="1"/>
</dbReference>
<feature type="transmembrane region" description="Helical" evidence="8">
    <location>
        <begin position="296"/>
        <end position="314"/>
    </location>
</feature>
<proteinExistence type="inferred from homology"/>
<comment type="subcellular location">
    <subcellularLocation>
        <location evidence="1">Cell membrane</location>
        <topology evidence="1">Multi-pass membrane protein</topology>
    </subcellularLocation>
</comment>
<evidence type="ECO:0000256" key="6">
    <source>
        <dbReference type="ARBA" id="ARBA00022989"/>
    </source>
</evidence>
<protein>
    <submittedName>
        <fullName evidence="9">Heme ABC transporter permease</fullName>
    </submittedName>
</protein>
<keyword evidence="5 8" id="KW-0812">Transmembrane</keyword>
<comment type="similarity">
    <text evidence="2">Belongs to the binding-protein-dependent transport system permease family. FecCD subfamily.</text>
</comment>
<comment type="caution">
    <text evidence="9">The sequence shown here is derived from an EMBL/GenBank/DDBJ whole genome shotgun (WGS) entry which is preliminary data.</text>
</comment>
<evidence type="ECO:0000256" key="3">
    <source>
        <dbReference type="ARBA" id="ARBA00022448"/>
    </source>
</evidence>
<dbReference type="SUPFAM" id="SSF81345">
    <property type="entry name" value="ABC transporter involved in vitamin B12 uptake, BtuC"/>
    <property type="match status" value="1"/>
</dbReference>
<keyword evidence="7 8" id="KW-0472">Membrane</keyword>
<dbReference type="Pfam" id="PF01032">
    <property type="entry name" value="FecCD"/>
    <property type="match status" value="1"/>
</dbReference>
<evidence type="ECO:0000313" key="10">
    <source>
        <dbReference type="Proteomes" id="UP000644693"/>
    </source>
</evidence>
<feature type="transmembrane region" description="Helical" evidence="8">
    <location>
        <begin position="105"/>
        <end position="123"/>
    </location>
</feature>
<dbReference type="PANTHER" id="PTHR30472">
    <property type="entry name" value="FERRIC ENTEROBACTIN TRANSPORT SYSTEM PERMEASE PROTEIN"/>
    <property type="match status" value="1"/>
</dbReference>
<dbReference type="AlphaFoldDB" id="A0A918XL29"/>
<feature type="transmembrane region" description="Helical" evidence="8">
    <location>
        <begin position="75"/>
        <end position="93"/>
    </location>
</feature>
<feature type="transmembrane region" description="Helical" evidence="8">
    <location>
        <begin position="259"/>
        <end position="284"/>
    </location>
</feature>
<evidence type="ECO:0000256" key="4">
    <source>
        <dbReference type="ARBA" id="ARBA00022475"/>
    </source>
</evidence>
<keyword evidence="3" id="KW-0813">Transport</keyword>
<dbReference type="InterPro" id="IPR037294">
    <property type="entry name" value="ABC_BtuC-like"/>
</dbReference>
<sequence length="350" mass="36251">MTPTAETENAERLTPTSKSSEYQRLLWLVSGLAAACLLAISSGALEIPIISAVLGRESLSELQQRVLWDIRLPRVVLAAFVGAALAMTGAALQGLFRNPLAEPQLIGVSGGAALGAVAMIVLSDQLSMPNILRPYALPCAAFAGAAAVTSSLYWFASGRRADQGVGVLLLVGIAINAISSVGIGAFTYLSDDGQLRTLTFWTLGSFGGASWSKALPAIVLIALATAVLGTTARRLDQLQLGEVAAQHAGVDVNQLKRRIVFAGAAAVGAGVAVSGIIGFVGLVVPHLVRLLISVKHRYLLPGCAVFGAALAVLADLGSRTLVSPAELPVGLITSAIGAPFFLWLITRVRR</sequence>
<dbReference type="PANTHER" id="PTHR30472:SF25">
    <property type="entry name" value="ABC TRANSPORTER PERMEASE PROTEIN MJ0876-RELATED"/>
    <property type="match status" value="1"/>
</dbReference>
<feature type="transmembrane region" description="Helical" evidence="8">
    <location>
        <begin position="167"/>
        <end position="189"/>
    </location>
</feature>
<feature type="transmembrane region" description="Helical" evidence="8">
    <location>
        <begin position="135"/>
        <end position="155"/>
    </location>
</feature>
<feature type="transmembrane region" description="Helical" evidence="8">
    <location>
        <begin position="326"/>
        <end position="345"/>
    </location>
</feature>
<evidence type="ECO:0000313" key="9">
    <source>
        <dbReference type="EMBL" id="GHD35980.1"/>
    </source>
</evidence>
<keyword evidence="4" id="KW-1003">Cell membrane</keyword>
<evidence type="ECO:0000256" key="7">
    <source>
        <dbReference type="ARBA" id="ARBA00023136"/>
    </source>
</evidence>
<organism evidence="9 10">
    <name type="scientific">Parahalioglobus pacificus</name>
    <dbReference type="NCBI Taxonomy" id="930806"/>
    <lineage>
        <taxon>Bacteria</taxon>
        <taxon>Pseudomonadati</taxon>
        <taxon>Pseudomonadota</taxon>
        <taxon>Gammaproteobacteria</taxon>
        <taxon>Cellvibrionales</taxon>
        <taxon>Halieaceae</taxon>
        <taxon>Parahalioglobus</taxon>
    </lineage>
</organism>
<evidence type="ECO:0000256" key="2">
    <source>
        <dbReference type="ARBA" id="ARBA00007935"/>
    </source>
</evidence>
<dbReference type="GO" id="GO:0022857">
    <property type="term" value="F:transmembrane transporter activity"/>
    <property type="evidence" value="ECO:0007669"/>
    <property type="project" value="InterPro"/>
</dbReference>
<keyword evidence="6 8" id="KW-1133">Transmembrane helix</keyword>
<dbReference type="GO" id="GO:0033214">
    <property type="term" value="P:siderophore-iron import into cell"/>
    <property type="evidence" value="ECO:0007669"/>
    <property type="project" value="TreeGrafter"/>
</dbReference>
<evidence type="ECO:0000256" key="5">
    <source>
        <dbReference type="ARBA" id="ARBA00022692"/>
    </source>
</evidence>
<dbReference type="EMBL" id="BMYM01000002">
    <property type="protein sequence ID" value="GHD35980.1"/>
    <property type="molecule type" value="Genomic_DNA"/>
</dbReference>
<dbReference type="CDD" id="cd06550">
    <property type="entry name" value="TM_ABC_iron-siderophores_like"/>
    <property type="match status" value="1"/>
</dbReference>
<feature type="transmembrane region" description="Helical" evidence="8">
    <location>
        <begin position="210"/>
        <end position="232"/>
    </location>
</feature>
<reference evidence="9" key="1">
    <citation type="journal article" date="2014" name="Int. J. Syst. Evol. Microbiol.">
        <title>Complete genome sequence of Corynebacterium casei LMG S-19264T (=DSM 44701T), isolated from a smear-ripened cheese.</title>
        <authorList>
            <consortium name="US DOE Joint Genome Institute (JGI-PGF)"/>
            <person name="Walter F."/>
            <person name="Albersmeier A."/>
            <person name="Kalinowski J."/>
            <person name="Ruckert C."/>
        </authorList>
    </citation>
    <scope>NUCLEOTIDE SEQUENCE</scope>
    <source>
        <strain evidence="9">KCTC 23430</strain>
    </source>
</reference>
<dbReference type="Gene3D" id="1.10.3470.10">
    <property type="entry name" value="ABC transporter involved in vitamin B12 uptake, BtuC"/>
    <property type="match status" value="1"/>
</dbReference>
<dbReference type="InterPro" id="IPR000522">
    <property type="entry name" value="ABC_transptr_permease_BtuC"/>
</dbReference>
<dbReference type="RefSeq" id="WP_189477992.1">
    <property type="nucleotide sequence ID" value="NZ_BMYM01000002.1"/>
</dbReference>
<dbReference type="Proteomes" id="UP000644693">
    <property type="component" value="Unassembled WGS sequence"/>
</dbReference>
<reference evidence="9" key="2">
    <citation type="submission" date="2020-09" db="EMBL/GenBank/DDBJ databases">
        <authorList>
            <person name="Sun Q."/>
            <person name="Kim S."/>
        </authorList>
    </citation>
    <scope>NUCLEOTIDE SEQUENCE</scope>
    <source>
        <strain evidence="9">KCTC 23430</strain>
    </source>
</reference>
<evidence type="ECO:0000256" key="8">
    <source>
        <dbReference type="SAM" id="Phobius"/>
    </source>
</evidence>